<feature type="signal peptide" evidence="1">
    <location>
        <begin position="1"/>
        <end position="26"/>
    </location>
</feature>
<dbReference type="EMBL" id="JAUSVK010000001">
    <property type="protein sequence ID" value="MDQ0392428.1"/>
    <property type="molecule type" value="Genomic_DNA"/>
</dbReference>
<evidence type="ECO:0000256" key="1">
    <source>
        <dbReference type="SAM" id="SignalP"/>
    </source>
</evidence>
<evidence type="ECO:0000313" key="2">
    <source>
        <dbReference type="EMBL" id="MDQ0392428.1"/>
    </source>
</evidence>
<protein>
    <submittedName>
        <fullName evidence="2">Uncharacterized protein</fullName>
    </submittedName>
</protein>
<comment type="caution">
    <text evidence="2">The sequence shown here is derived from an EMBL/GenBank/DDBJ whole genome shotgun (WGS) entry which is preliminary data.</text>
</comment>
<organism evidence="2 3">
    <name type="scientific">Labrys monachus</name>
    <dbReference type="NCBI Taxonomy" id="217067"/>
    <lineage>
        <taxon>Bacteria</taxon>
        <taxon>Pseudomonadati</taxon>
        <taxon>Pseudomonadota</taxon>
        <taxon>Alphaproteobacteria</taxon>
        <taxon>Hyphomicrobiales</taxon>
        <taxon>Xanthobacteraceae</taxon>
        <taxon>Labrys</taxon>
    </lineage>
</organism>
<feature type="chain" id="PRO_5045055677" evidence="1">
    <location>
        <begin position="27"/>
        <end position="259"/>
    </location>
</feature>
<keyword evidence="3" id="KW-1185">Reference proteome</keyword>
<dbReference type="Proteomes" id="UP001237448">
    <property type="component" value="Unassembled WGS sequence"/>
</dbReference>
<dbReference type="RefSeq" id="WP_307426283.1">
    <property type="nucleotide sequence ID" value="NZ_JAUSVK010000001.1"/>
</dbReference>
<reference evidence="2 3" key="1">
    <citation type="submission" date="2023-07" db="EMBL/GenBank/DDBJ databases">
        <title>Genomic Encyclopedia of Type Strains, Phase IV (KMG-IV): sequencing the most valuable type-strain genomes for metagenomic binning, comparative biology and taxonomic classification.</title>
        <authorList>
            <person name="Goeker M."/>
        </authorList>
    </citation>
    <scope>NUCLEOTIDE SEQUENCE [LARGE SCALE GENOMIC DNA]</scope>
    <source>
        <strain evidence="2 3">DSM 5896</strain>
    </source>
</reference>
<keyword evidence="1" id="KW-0732">Signal</keyword>
<accession>A0ABU0FCU5</accession>
<gene>
    <name evidence="2" type="ORF">J3R73_002220</name>
</gene>
<sequence length="259" mass="26735">MIHSMAARGAASLLLLTGLAGAPAAALDLGPRIVPVKILGLQLPIPLTVSLDMHTEADRVAVDLKATGNLAALQAHALEIARRLPLPEDTCRHKGVNLVINSIDDAHIGAVGDTAVIDMSGHATAWACAKVLGAKVKTKLVADTVSITLPVELYTPTPRQVALRVKGEATIRTGNPDTQEAAAAILGDLNARLTAAIAKALDSEKAQAAVPDIPGLDVTIDKAVFAEDHGDLHVNAHVEGQATSEAVNGLLEMMSKKGG</sequence>
<evidence type="ECO:0000313" key="3">
    <source>
        <dbReference type="Proteomes" id="UP001237448"/>
    </source>
</evidence>
<proteinExistence type="predicted"/>
<name>A0ABU0FCU5_9HYPH</name>